<proteinExistence type="predicted"/>
<reference evidence="1" key="2">
    <citation type="submission" date="2022-01" db="EMBL/GenBank/DDBJ databases">
        <authorList>
            <person name="Yamashiro T."/>
            <person name="Shiraishi A."/>
            <person name="Satake H."/>
            <person name="Nakayama K."/>
        </authorList>
    </citation>
    <scope>NUCLEOTIDE SEQUENCE</scope>
</reference>
<organism evidence="1 2">
    <name type="scientific">Tanacetum coccineum</name>
    <dbReference type="NCBI Taxonomy" id="301880"/>
    <lineage>
        <taxon>Eukaryota</taxon>
        <taxon>Viridiplantae</taxon>
        <taxon>Streptophyta</taxon>
        <taxon>Embryophyta</taxon>
        <taxon>Tracheophyta</taxon>
        <taxon>Spermatophyta</taxon>
        <taxon>Magnoliopsida</taxon>
        <taxon>eudicotyledons</taxon>
        <taxon>Gunneridae</taxon>
        <taxon>Pentapetalae</taxon>
        <taxon>asterids</taxon>
        <taxon>campanulids</taxon>
        <taxon>Asterales</taxon>
        <taxon>Asteraceae</taxon>
        <taxon>Asteroideae</taxon>
        <taxon>Anthemideae</taxon>
        <taxon>Anthemidinae</taxon>
        <taxon>Tanacetum</taxon>
    </lineage>
</organism>
<dbReference type="Proteomes" id="UP001151760">
    <property type="component" value="Unassembled WGS sequence"/>
</dbReference>
<comment type="caution">
    <text evidence="1">The sequence shown here is derived from an EMBL/GenBank/DDBJ whole genome shotgun (WGS) entry which is preliminary data.</text>
</comment>
<gene>
    <name evidence="1" type="ORF">Tco_0895952</name>
</gene>
<name>A0ABQ5CGE9_9ASTR</name>
<evidence type="ECO:0000313" key="1">
    <source>
        <dbReference type="EMBL" id="GJT26015.1"/>
    </source>
</evidence>
<dbReference type="EMBL" id="BQNB010014258">
    <property type="protein sequence ID" value="GJT26015.1"/>
    <property type="molecule type" value="Genomic_DNA"/>
</dbReference>
<accession>A0ABQ5CGE9</accession>
<evidence type="ECO:0000313" key="2">
    <source>
        <dbReference type="Proteomes" id="UP001151760"/>
    </source>
</evidence>
<protein>
    <submittedName>
        <fullName evidence="1">Uncharacterized protein</fullName>
    </submittedName>
</protein>
<reference evidence="1" key="1">
    <citation type="journal article" date="2022" name="Int. J. Mol. Sci.">
        <title>Draft Genome of Tanacetum Coccineum: Genomic Comparison of Closely Related Tanacetum-Family Plants.</title>
        <authorList>
            <person name="Yamashiro T."/>
            <person name="Shiraishi A."/>
            <person name="Nakayama K."/>
            <person name="Satake H."/>
        </authorList>
    </citation>
    <scope>NUCLEOTIDE SEQUENCE</scope>
</reference>
<sequence length="232" mass="26976">MFTTLMGKELKASEIFIDDEELSDHGINDDGCDVDKEEEWVEYEEPLDLVDINEESIYESLIEKMLSCSLNFDFRIEKGDPRNMSHVMDFTILENIEANIDLDLSQVVFGRPFVEITKLILDMEQGLITFTDGIKEVTFKISYKDFEIDDLTSEGHELLSSRVILSEDDFRRGCERVSDLESGFYKDIDKLGPSYKEEIERIDLMCHLKLVIMQMAKELRKECDSESSYKTR</sequence>
<keyword evidence="2" id="KW-1185">Reference proteome</keyword>